<accession>A0A8J2PLV9</accession>
<reference evidence="2" key="1">
    <citation type="submission" date="2021-06" db="EMBL/GenBank/DDBJ databases">
        <authorList>
            <person name="Hodson N. C."/>
            <person name="Mongue J. A."/>
            <person name="Jaron S. K."/>
        </authorList>
    </citation>
    <scope>NUCLEOTIDE SEQUENCE</scope>
</reference>
<dbReference type="OrthoDB" id="1607513at2759"/>
<organism evidence="2 3">
    <name type="scientific">Allacma fusca</name>
    <dbReference type="NCBI Taxonomy" id="39272"/>
    <lineage>
        <taxon>Eukaryota</taxon>
        <taxon>Metazoa</taxon>
        <taxon>Ecdysozoa</taxon>
        <taxon>Arthropoda</taxon>
        <taxon>Hexapoda</taxon>
        <taxon>Collembola</taxon>
        <taxon>Symphypleona</taxon>
        <taxon>Sminthuridae</taxon>
        <taxon>Allacma</taxon>
    </lineage>
</organism>
<evidence type="ECO:0000313" key="2">
    <source>
        <dbReference type="EMBL" id="CAG7828494.1"/>
    </source>
</evidence>
<dbReference type="AlphaFoldDB" id="A0A8J2PLV9"/>
<evidence type="ECO:0000256" key="1">
    <source>
        <dbReference type="SAM" id="MobiDB-lite"/>
    </source>
</evidence>
<name>A0A8J2PLV9_9HEXA</name>
<keyword evidence="3" id="KW-1185">Reference proteome</keyword>
<dbReference type="Proteomes" id="UP000708208">
    <property type="component" value="Unassembled WGS sequence"/>
</dbReference>
<evidence type="ECO:0000313" key="3">
    <source>
        <dbReference type="Proteomes" id="UP000708208"/>
    </source>
</evidence>
<feature type="compositionally biased region" description="Acidic residues" evidence="1">
    <location>
        <begin position="19"/>
        <end position="37"/>
    </location>
</feature>
<gene>
    <name evidence="2" type="ORF">AFUS01_LOCUS38419</name>
</gene>
<comment type="caution">
    <text evidence="2">The sequence shown here is derived from an EMBL/GenBank/DDBJ whole genome shotgun (WGS) entry which is preliminary data.</text>
</comment>
<dbReference type="EMBL" id="CAJVCH010547762">
    <property type="protein sequence ID" value="CAG7828494.1"/>
    <property type="molecule type" value="Genomic_DNA"/>
</dbReference>
<feature type="region of interest" description="Disordered" evidence="1">
    <location>
        <begin position="1"/>
        <end position="37"/>
    </location>
</feature>
<sequence>MTDNARENVDAFGSFDMLPESDVEENDSDREETNDDEVCWEDCREFDENEIPTEDSPAMTDECESIYSDICQWSNEKLIRLGCINHALQLVIKECLKKNPRSTEIIAYLKKLTTFFSTSPYWHSKLVELTKKGLIKIGDTRWNGILFSLKRLLEVC</sequence>
<proteinExistence type="predicted"/>
<protein>
    <submittedName>
        <fullName evidence="2">Uncharacterized protein</fullName>
    </submittedName>
</protein>